<gene>
    <name evidence="3" type="ORF">ACFQL7_22675</name>
</gene>
<organism evidence="3 4">
    <name type="scientific">Halocatena marina</name>
    <dbReference type="NCBI Taxonomy" id="2934937"/>
    <lineage>
        <taxon>Archaea</taxon>
        <taxon>Methanobacteriati</taxon>
        <taxon>Methanobacteriota</taxon>
        <taxon>Stenosarchaea group</taxon>
        <taxon>Halobacteria</taxon>
        <taxon>Halobacteriales</taxon>
        <taxon>Natronomonadaceae</taxon>
        <taxon>Halocatena</taxon>
    </lineage>
</organism>
<keyword evidence="4" id="KW-1185">Reference proteome</keyword>
<dbReference type="AlphaFoldDB" id="A0ABD5YXT0"/>
<feature type="region of interest" description="Disordered" evidence="1">
    <location>
        <begin position="403"/>
        <end position="423"/>
    </location>
</feature>
<dbReference type="Proteomes" id="UP001596417">
    <property type="component" value="Unassembled WGS sequence"/>
</dbReference>
<evidence type="ECO:0000313" key="4">
    <source>
        <dbReference type="Proteomes" id="UP001596417"/>
    </source>
</evidence>
<name>A0ABD5YXT0_9EURY</name>
<evidence type="ECO:0000313" key="3">
    <source>
        <dbReference type="EMBL" id="MFC7192340.1"/>
    </source>
</evidence>
<evidence type="ECO:0000256" key="2">
    <source>
        <dbReference type="SAM" id="Phobius"/>
    </source>
</evidence>
<sequence length="495" mass="54468">MVSSRLLLRGLFLALILGSLLVIGSAYAIAAFDSTPAETAANRYASGSTQPVVGSANGTTVIATDSNAWLGQKTDNPRSNAELLAFAPNGSVSYYNDSHTRYWDVDPVPGTNATVEYAYADHVNASQCPALLSEDYWRTDEYANSISWTKWQEYARAYLDESGGACTQNGIERVNLSTGTVTPVYTATTPGKHSTRWHDADRINNTHLAVADIYLDRVFIVNTTTETITWSWDPARDSPTQFATDQTGGPYPTDWTHMNDVEVLPDGRLMASPRNADRVVFLDPQKPPSETLVENWTVGTEDETETLHEQHNPDYIPPTEGGPAILIADSENNRVVEYQRENGAWNRTWTWSDGRAQWIRDADRLPNGNTLITDSNGNRVLEVNRQGTIVWQAETAFPYEAERLETSDESAGGPSGESAAIAPRSSGPIEQIWLGVRGVLAGPAFSGIHYVAPYWVGTAELIALIVCVMSIVGWILVESWLAIRPRVSRSRVKEQ</sequence>
<protein>
    <submittedName>
        <fullName evidence="3">Arylsulfotransferase (Asst)</fullName>
    </submittedName>
</protein>
<keyword evidence="2" id="KW-0812">Transmembrane</keyword>
<evidence type="ECO:0000256" key="1">
    <source>
        <dbReference type="SAM" id="MobiDB-lite"/>
    </source>
</evidence>
<dbReference type="EMBL" id="JBHTAX010000004">
    <property type="protein sequence ID" value="MFC7192340.1"/>
    <property type="molecule type" value="Genomic_DNA"/>
</dbReference>
<dbReference type="SUPFAM" id="SSF101898">
    <property type="entry name" value="NHL repeat"/>
    <property type="match status" value="1"/>
</dbReference>
<comment type="caution">
    <text evidence="3">The sequence shown here is derived from an EMBL/GenBank/DDBJ whole genome shotgun (WGS) entry which is preliminary data.</text>
</comment>
<dbReference type="RefSeq" id="WP_264556357.1">
    <property type="nucleotide sequence ID" value="NZ_CP109980.1"/>
</dbReference>
<feature type="transmembrane region" description="Helical" evidence="2">
    <location>
        <begin position="461"/>
        <end position="483"/>
    </location>
</feature>
<keyword evidence="2" id="KW-1133">Transmembrane helix</keyword>
<keyword evidence="2" id="KW-0472">Membrane</keyword>
<proteinExistence type="predicted"/>
<dbReference type="Gene3D" id="2.120.10.30">
    <property type="entry name" value="TolB, C-terminal domain"/>
    <property type="match status" value="1"/>
</dbReference>
<reference evidence="3 4" key="1">
    <citation type="journal article" date="2019" name="Int. J. Syst. Evol. Microbiol.">
        <title>The Global Catalogue of Microorganisms (GCM) 10K type strain sequencing project: providing services to taxonomists for standard genome sequencing and annotation.</title>
        <authorList>
            <consortium name="The Broad Institute Genomics Platform"/>
            <consortium name="The Broad Institute Genome Sequencing Center for Infectious Disease"/>
            <person name="Wu L."/>
            <person name="Ma J."/>
        </authorList>
    </citation>
    <scope>NUCLEOTIDE SEQUENCE [LARGE SCALE GENOMIC DNA]</scope>
    <source>
        <strain evidence="3 4">RDMS1</strain>
    </source>
</reference>
<accession>A0ABD5YXT0</accession>
<dbReference type="InterPro" id="IPR011042">
    <property type="entry name" value="6-blade_b-propeller_TolB-like"/>
</dbReference>
<dbReference type="GeneID" id="76202019"/>